<dbReference type="OMA" id="ECQVMVL"/>
<feature type="region of interest" description="Disordered" evidence="1">
    <location>
        <begin position="159"/>
        <end position="185"/>
    </location>
</feature>
<reference evidence="2" key="2">
    <citation type="submission" date="2025-08" db="UniProtKB">
        <authorList>
            <consortium name="Ensembl"/>
        </authorList>
    </citation>
    <scope>IDENTIFICATION</scope>
    <source>
        <strain evidence="2">Isolate ISIS603380</strain>
    </source>
</reference>
<proteinExistence type="predicted"/>
<dbReference type="AlphaFoldDB" id="G3TQQ7"/>
<dbReference type="PANTHER" id="PTHR15977">
    <property type="entry name" value="CILIA- AND FLAGELLA-ASSOCIATED PROTEIN 46"/>
    <property type="match status" value="1"/>
</dbReference>
<dbReference type="Proteomes" id="UP000007646">
    <property type="component" value="Unassembled WGS sequence"/>
</dbReference>
<keyword evidence="3" id="KW-1185">Reference proteome</keyword>
<accession>G3TQQ7</accession>
<feature type="region of interest" description="Disordered" evidence="1">
    <location>
        <begin position="88"/>
        <end position="109"/>
    </location>
</feature>
<feature type="compositionally biased region" description="Basic residues" evidence="1">
    <location>
        <begin position="173"/>
        <end position="185"/>
    </location>
</feature>
<evidence type="ECO:0008006" key="4">
    <source>
        <dbReference type="Google" id="ProtNLM"/>
    </source>
</evidence>
<dbReference type="GO" id="GO:0060294">
    <property type="term" value="P:cilium movement involved in cell motility"/>
    <property type="evidence" value="ECO:0007669"/>
    <property type="project" value="InterPro"/>
</dbReference>
<protein>
    <recommendedName>
        <fullName evidence="4">Cilia and flagella associated protein 46</fullName>
    </recommendedName>
</protein>
<dbReference type="GeneTree" id="ENSGT00570000079216"/>
<dbReference type="STRING" id="9785.ENSLAFP00000017907"/>
<sequence length="428" mass="47296">LPTPKGKQLPMGAGCCKVARVAVDPSALAHLLAQVRQLREQPLMDAYSEDMALVTSSFNNVLKPLEEYLKPLFPLMACPEARIQTPAFVAEPGKSKGKDKERKASLGPAPPEAADHVVLVMDQHLLALPLEGLSVFEEGSVSSVSRDFSLQMLMNRLHKEETEGSVKKESKGKEHKRAKKGRKGSVPRILPPDCIVVDSDNFKVIVDPYEEAQSIEALTPVFVTREILERFRDPFTARWVGHLGNKYFPSQAEWEQLLGSCQGFFFYGMESFLSHILVERLAAMNLQECQVMVLLDLAHSFESMRRQSELAENKSALQLSLEGPVETAALLSLVGVRSILANQWPTLLQDNAMRASILWENLLAVGKPTGKAVRLLQRMGGNDTASQDESPQTSKDMLASLRSQLRRPEALPVALNLVLYGLPHQAIG</sequence>
<dbReference type="Ensembl" id="ENSLAFT00000021375.2">
    <property type="protein sequence ID" value="ENSLAFP00000017907.2"/>
    <property type="gene ID" value="ENSLAFG00000022390.2"/>
</dbReference>
<dbReference type="PANTHER" id="PTHR15977:SF15">
    <property type="entry name" value="CILIA- AND FLAGELLA-ASSOCIATED PROTEIN 46"/>
    <property type="match status" value="1"/>
</dbReference>
<feature type="compositionally biased region" description="Basic and acidic residues" evidence="1">
    <location>
        <begin position="93"/>
        <end position="104"/>
    </location>
</feature>
<feature type="compositionally biased region" description="Basic and acidic residues" evidence="1">
    <location>
        <begin position="159"/>
        <end position="172"/>
    </location>
</feature>
<evidence type="ECO:0000313" key="2">
    <source>
        <dbReference type="Ensembl" id="ENSLAFP00000017907.2"/>
    </source>
</evidence>
<dbReference type="GO" id="GO:0035082">
    <property type="term" value="P:axoneme assembly"/>
    <property type="evidence" value="ECO:0007669"/>
    <property type="project" value="InterPro"/>
</dbReference>
<dbReference type="Pfam" id="PF03568">
    <property type="entry name" value="Separin_C"/>
    <property type="match status" value="1"/>
</dbReference>
<reference evidence="2" key="3">
    <citation type="submission" date="2025-09" db="UniProtKB">
        <authorList>
            <consortium name="Ensembl"/>
        </authorList>
    </citation>
    <scope>IDENTIFICATION</scope>
    <source>
        <strain evidence="2">Isolate ISIS603380</strain>
    </source>
</reference>
<evidence type="ECO:0000313" key="3">
    <source>
        <dbReference type="Proteomes" id="UP000007646"/>
    </source>
</evidence>
<name>G3TQQ7_LOXAF</name>
<dbReference type="HOGENOM" id="CLU_040502_1_0_1"/>
<evidence type="ECO:0000256" key="1">
    <source>
        <dbReference type="SAM" id="MobiDB-lite"/>
    </source>
</evidence>
<dbReference type="InterPro" id="IPR039586">
    <property type="entry name" value="CFAP46"/>
</dbReference>
<reference evidence="2 3" key="1">
    <citation type="submission" date="2009-06" db="EMBL/GenBank/DDBJ databases">
        <title>The Genome Sequence of Loxodonta africana (African elephant).</title>
        <authorList>
            <person name="Di Palma F."/>
            <person name="Heiman D."/>
            <person name="Young S."/>
            <person name="Johnson J."/>
            <person name="Lander E.S."/>
            <person name="Lindblad-Toh K."/>
        </authorList>
    </citation>
    <scope>NUCLEOTIDE SEQUENCE [LARGE SCALE GENOMIC DNA]</scope>
    <source>
        <strain evidence="2 3">Isolate ISIS603380</strain>
    </source>
</reference>
<organism evidence="2 3">
    <name type="scientific">Loxodonta africana</name>
    <name type="common">African elephant</name>
    <dbReference type="NCBI Taxonomy" id="9785"/>
    <lineage>
        <taxon>Eukaryota</taxon>
        <taxon>Metazoa</taxon>
        <taxon>Chordata</taxon>
        <taxon>Craniata</taxon>
        <taxon>Vertebrata</taxon>
        <taxon>Euteleostomi</taxon>
        <taxon>Mammalia</taxon>
        <taxon>Eutheria</taxon>
        <taxon>Afrotheria</taxon>
        <taxon>Proboscidea</taxon>
        <taxon>Elephantidae</taxon>
        <taxon>Loxodonta</taxon>
    </lineage>
</organism>
<dbReference type="InParanoid" id="G3TQQ7"/>
<dbReference type="eggNOG" id="ENOG502QS2Z">
    <property type="taxonomic scope" value="Eukaryota"/>
</dbReference>